<proteinExistence type="predicted"/>
<feature type="chain" id="PRO_5035230072" evidence="1">
    <location>
        <begin position="35"/>
        <end position="125"/>
    </location>
</feature>
<keyword evidence="3" id="KW-1185">Reference proteome</keyword>
<reference evidence="2" key="1">
    <citation type="submission" date="2020-07" db="EMBL/GenBank/DDBJ databases">
        <title>The High-quality genome of the commercially important snow crab, Chionoecetes opilio.</title>
        <authorList>
            <person name="Jeong J.-H."/>
            <person name="Ryu S."/>
        </authorList>
    </citation>
    <scope>NUCLEOTIDE SEQUENCE</scope>
    <source>
        <strain evidence="2">MADBK_172401_WGS</strain>
        <tissue evidence="2">Digestive gland</tissue>
    </source>
</reference>
<evidence type="ECO:0000313" key="3">
    <source>
        <dbReference type="Proteomes" id="UP000770661"/>
    </source>
</evidence>
<dbReference type="OrthoDB" id="6357948at2759"/>
<dbReference type="Proteomes" id="UP000770661">
    <property type="component" value="Unassembled WGS sequence"/>
</dbReference>
<feature type="signal peptide" evidence="1">
    <location>
        <begin position="1"/>
        <end position="34"/>
    </location>
</feature>
<accession>A0A8J8WMS6</accession>
<keyword evidence="1" id="KW-0732">Signal</keyword>
<sequence length="125" mass="13777">MGSNCTAEWVIRDSMGTAVRAMVVLVAVICVGEARECYNCTGDCVRSSDCKGSCFSSVPELGGDEIRGCIDETEEFRCVQDIKDEVLLKTCYCNTELCNPASTPVHLDIFWFLLLISAPILLRVR</sequence>
<protein>
    <submittedName>
        <fullName evidence="2">Uncharacterized protein</fullName>
    </submittedName>
</protein>
<dbReference type="EMBL" id="JACEEZ010025759">
    <property type="protein sequence ID" value="KAG0697723.1"/>
    <property type="molecule type" value="Genomic_DNA"/>
</dbReference>
<evidence type="ECO:0000313" key="2">
    <source>
        <dbReference type="EMBL" id="KAG0697723.1"/>
    </source>
</evidence>
<gene>
    <name evidence="2" type="ORF">GWK47_026253</name>
</gene>
<evidence type="ECO:0000256" key="1">
    <source>
        <dbReference type="SAM" id="SignalP"/>
    </source>
</evidence>
<dbReference type="AlphaFoldDB" id="A0A8J8WMS6"/>
<organism evidence="2 3">
    <name type="scientific">Chionoecetes opilio</name>
    <name type="common">Atlantic snow crab</name>
    <name type="synonym">Cancer opilio</name>
    <dbReference type="NCBI Taxonomy" id="41210"/>
    <lineage>
        <taxon>Eukaryota</taxon>
        <taxon>Metazoa</taxon>
        <taxon>Ecdysozoa</taxon>
        <taxon>Arthropoda</taxon>
        <taxon>Crustacea</taxon>
        <taxon>Multicrustacea</taxon>
        <taxon>Malacostraca</taxon>
        <taxon>Eumalacostraca</taxon>
        <taxon>Eucarida</taxon>
        <taxon>Decapoda</taxon>
        <taxon>Pleocyemata</taxon>
        <taxon>Brachyura</taxon>
        <taxon>Eubrachyura</taxon>
        <taxon>Majoidea</taxon>
        <taxon>Majidae</taxon>
        <taxon>Chionoecetes</taxon>
    </lineage>
</organism>
<name>A0A8J8WMS6_CHIOP</name>
<comment type="caution">
    <text evidence="2">The sequence shown here is derived from an EMBL/GenBank/DDBJ whole genome shotgun (WGS) entry which is preliminary data.</text>
</comment>